<dbReference type="OrthoDB" id="291541at2157"/>
<feature type="compositionally biased region" description="Polar residues" evidence="7">
    <location>
        <begin position="761"/>
        <end position="779"/>
    </location>
</feature>
<dbReference type="GO" id="GO:0005886">
    <property type="term" value="C:plasma membrane"/>
    <property type="evidence" value="ECO:0007669"/>
    <property type="project" value="UniProtKB-SubCell"/>
</dbReference>
<feature type="transmembrane region" description="Helical" evidence="8">
    <location>
        <begin position="245"/>
        <end position="276"/>
    </location>
</feature>
<dbReference type="InterPro" id="IPR003838">
    <property type="entry name" value="ABC3_permease_C"/>
</dbReference>
<evidence type="ECO:0000313" key="11">
    <source>
        <dbReference type="Proteomes" id="UP000011531"/>
    </source>
</evidence>
<feature type="transmembrane region" description="Helical" evidence="8">
    <location>
        <begin position="354"/>
        <end position="377"/>
    </location>
</feature>
<dbReference type="InterPro" id="IPR013783">
    <property type="entry name" value="Ig-like_fold"/>
</dbReference>
<name>L9X4G1_9EURY</name>
<reference evidence="10 11" key="1">
    <citation type="journal article" date="2014" name="PLoS Genet.">
        <title>Phylogenetically driven sequencing of extremely halophilic archaea reveals strategies for static and dynamic osmo-response.</title>
        <authorList>
            <person name="Becker E.A."/>
            <person name="Seitzer P.M."/>
            <person name="Tritt A."/>
            <person name="Larsen D."/>
            <person name="Krusor M."/>
            <person name="Yao A.I."/>
            <person name="Wu D."/>
            <person name="Madern D."/>
            <person name="Eisen J.A."/>
            <person name="Darling A.E."/>
            <person name="Facciotti M.T."/>
        </authorList>
    </citation>
    <scope>NUCLEOTIDE SEQUENCE [LARGE SCALE GENOMIC DNA]</scope>
    <source>
        <strain evidence="10 11">DSM 18795</strain>
    </source>
</reference>
<feature type="region of interest" description="Disordered" evidence="7">
    <location>
        <begin position="761"/>
        <end position="780"/>
    </location>
</feature>
<feature type="domain" description="ABC3 transporter permease C-terminal" evidence="9">
    <location>
        <begin position="201"/>
        <end position="314"/>
    </location>
</feature>
<dbReference type="RefSeq" id="WP_008424682.1">
    <property type="nucleotide sequence ID" value="NZ_AOIA01000124.1"/>
</dbReference>
<evidence type="ECO:0000256" key="5">
    <source>
        <dbReference type="ARBA" id="ARBA00023136"/>
    </source>
</evidence>
<evidence type="ECO:0000256" key="2">
    <source>
        <dbReference type="ARBA" id="ARBA00022475"/>
    </source>
</evidence>
<feature type="region of interest" description="Disordered" evidence="7">
    <location>
        <begin position="316"/>
        <end position="344"/>
    </location>
</feature>
<comment type="subcellular location">
    <subcellularLocation>
        <location evidence="1">Cell membrane</location>
        <topology evidence="1">Multi-pass membrane protein</topology>
    </subcellularLocation>
</comment>
<evidence type="ECO:0000256" key="8">
    <source>
        <dbReference type="SAM" id="Phobius"/>
    </source>
</evidence>
<evidence type="ECO:0000313" key="10">
    <source>
        <dbReference type="EMBL" id="ELY56585.1"/>
    </source>
</evidence>
<comment type="similarity">
    <text evidence="6">Belongs to the ABC-4 integral membrane protein family.</text>
</comment>
<evidence type="ECO:0000256" key="1">
    <source>
        <dbReference type="ARBA" id="ARBA00004651"/>
    </source>
</evidence>
<dbReference type="STRING" id="1227498.C492_14581"/>
<keyword evidence="2" id="KW-1003">Cell membrane</keyword>
<dbReference type="Proteomes" id="UP000011531">
    <property type="component" value="Unassembled WGS sequence"/>
</dbReference>
<feature type="transmembrane region" description="Helical" evidence="8">
    <location>
        <begin position="288"/>
        <end position="311"/>
    </location>
</feature>
<dbReference type="AlphaFoldDB" id="L9X4G1"/>
<keyword evidence="3 8" id="KW-0812">Transmembrane</keyword>
<proteinExistence type="inferred from homology"/>
<feature type="domain" description="ABC3 transporter permease C-terminal" evidence="9">
    <location>
        <begin position="835"/>
        <end position="917"/>
    </location>
</feature>
<protein>
    <recommendedName>
        <fullName evidence="9">ABC3 transporter permease C-terminal domain-containing protein</fullName>
    </recommendedName>
</protein>
<evidence type="ECO:0000256" key="4">
    <source>
        <dbReference type="ARBA" id="ARBA00022989"/>
    </source>
</evidence>
<evidence type="ECO:0000256" key="3">
    <source>
        <dbReference type="ARBA" id="ARBA00022692"/>
    </source>
</evidence>
<feature type="transmembrane region" description="Helical" evidence="8">
    <location>
        <begin position="830"/>
        <end position="852"/>
    </location>
</feature>
<feature type="transmembrane region" description="Helical" evidence="8">
    <location>
        <begin position="198"/>
        <end position="217"/>
    </location>
</feature>
<evidence type="ECO:0000256" key="6">
    <source>
        <dbReference type="ARBA" id="ARBA00038076"/>
    </source>
</evidence>
<dbReference type="GO" id="GO:0022857">
    <property type="term" value="F:transmembrane transporter activity"/>
    <property type="evidence" value="ECO:0007669"/>
    <property type="project" value="TreeGrafter"/>
</dbReference>
<keyword evidence="4 8" id="KW-1133">Transmembrane helix</keyword>
<gene>
    <name evidence="10" type="ORF">C492_14581</name>
</gene>
<keyword evidence="5 8" id="KW-0472">Membrane</keyword>
<accession>L9X4G1</accession>
<dbReference type="EMBL" id="AOIA01000124">
    <property type="protein sequence ID" value="ELY56585.1"/>
    <property type="molecule type" value="Genomic_DNA"/>
</dbReference>
<organism evidence="10 11">
    <name type="scientific">Natronococcus jeotgali DSM 18795</name>
    <dbReference type="NCBI Taxonomy" id="1227498"/>
    <lineage>
        <taxon>Archaea</taxon>
        <taxon>Methanobacteriati</taxon>
        <taxon>Methanobacteriota</taxon>
        <taxon>Stenosarchaea group</taxon>
        <taxon>Halobacteria</taxon>
        <taxon>Halobacteriales</taxon>
        <taxon>Natrialbaceae</taxon>
        <taxon>Natronococcus</taxon>
    </lineage>
</organism>
<dbReference type="PANTHER" id="PTHR30572:SF4">
    <property type="entry name" value="ABC TRANSPORTER PERMEASE YTRF"/>
    <property type="match status" value="1"/>
</dbReference>
<dbReference type="PANTHER" id="PTHR30572">
    <property type="entry name" value="MEMBRANE COMPONENT OF TRANSPORTER-RELATED"/>
    <property type="match status" value="1"/>
</dbReference>
<dbReference type="InterPro" id="IPR050250">
    <property type="entry name" value="Macrolide_Exporter_MacB"/>
</dbReference>
<feature type="non-terminal residue" evidence="10">
    <location>
        <position position="922"/>
    </location>
</feature>
<keyword evidence="11" id="KW-1185">Reference proteome</keyword>
<dbReference type="Gene3D" id="2.60.40.10">
    <property type="entry name" value="Immunoglobulins"/>
    <property type="match status" value="1"/>
</dbReference>
<comment type="caution">
    <text evidence="10">The sequence shown here is derived from an EMBL/GenBank/DDBJ whole genome shotgun (WGS) entry which is preliminary data.</text>
</comment>
<dbReference type="Pfam" id="PF02687">
    <property type="entry name" value="FtsX"/>
    <property type="match status" value="2"/>
</dbReference>
<evidence type="ECO:0000256" key="7">
    <source>
        <dbReference type="SAM" id="MobiDB-lite"/>
    </source>
</evidence>
<evidence type="ECO:0000259" key="9">
    <source>
        <dbReference type="Pfam" id="PF02687"/>
    </source>
</evidence>
<sequence length="922" mass="92888">MTYLRALVGRWSRRDRLAVLVIALTVALLVGAALLVVAAGDQTRDLAAEYDGNASVAGYDSLENASRAADSDDIVLPTATAIGPDGDSRRIVAIPDDAAAIGLPDRPNGTVAADADGETWRLEGADRTESTTVAAASAPADPLPPDWLRTTPETLASVGPTGALVVSLAENGGTPLVGALEFFTRGAADVLGVVRTGVAAAGVIVAATLSSVVRMTIRDRARTIRVVRATGAAPRRVRLAFAARAGAIALAGGVLGYAIGAIVANAAVTAAVIVGLPTTLSVAVTPEVARLVAAMLAAITLVGAATGYVTARAATAKPPARVGRDGPSGRSNAPSGRLGRAAAGARRRLGPSVLAARTVVPAAATLSTFAVIVLLVASLGTVGASLSADGTAIAEPDAAHPADSRVSADYAESLERRGIPASPEILLFASRDGNPHLVRGVDYDSFATVSDARIVEGTEPAADEDAVVGVELADALGLEPGDELVVGGSTEPAVGVVTVVGTVETGGFADHQLLVSLPTARHLSALEDGDVNRIRTAVEPDADAERTTAVVDVEAPPHAPPGEAVTVEATVWNPAAEPAERTLEARLGSGEASRTLELEPGEYELAVGDVGKSIVVADAPPLESPAVPASGPPNATLSVPVREAGGKPVANATVRIGNRTAETDAAGVAALELPANEGTYDATVRAGERERNASIRVARDAAPVPAASVSIDPSPPSVHARPTATVEFENPWDRSLETAIELEGPGATERATIALEPGGTTTRTATLSRQPPGNYSASVASADGDRTLAATEYEVVGDDRVVSALAASGHHRAAGGIGTAIEYAVGNLRVLFGALTALAALTVVGATSAVLARGIRARRRTLAIHRATGASPWRVLGIVLGDAARIGVVASAAAVGLAVAALEVLAATGRLTAFGVSLSPRP</sequence>